<dbReference type="Proteomes" id="UP000002275">
    <property type="component" value="Chromosome II"/>
</dbReference>
<dbReference type="AlphaFoldDB" id="A0A3Q0L0P2"/>
<reference evidence="1 2" key="3">
    <citation type="journal article" date="2011" name="Mol. Syst. Biol.">
        <title>Integrative genome-scale metabolic analysis of Vibrio vulnificus for drug targeting and discovery.</title>
        <authorList>
            <person name="Kim H.U."/>
            <person name="Kim S.Y."/>
            <person name="Jeong H."/>
            <person name="Kim T.Y."/>
            <person name="Kim J.J."/>
            <person name="Choy H.E."/>
            <person name="Yi K.Y."/>
            <person name="Rhee J.H."/>
            <person name="Lee S.Y."/>
        </authorList>
    </citation>
    <scope>NUCLEOTIDE SEQUENCE [LARGE SCALE GENOMIC DNA]</scope>
    <source>
        <strain evidence="1 2">CMCP6</strain>
    </source>
</reference>
<dbReference type="RefSeq" id="WP_011082350.1">
    <property type="nucleotide sequence ID" value="NC_004460.2"/>
</dbReference>
<dbReference type="InterPro" id="IPR038765">
    <property type="entry name" value="Papain-like_cys_pep_sf"/>
</dbReference>
<gene>
    <name evidence="1" type="ordered locus">VV2_1495</name>
</gene>
<accession>A0A3Q0L0P2</accession>
<evidence type="ECO:0000313" key="1">
    <source>
        <dbReference type="EMBL" id="AAO08362.1"/>
    </source>
</evidence>
<sequence length="85" mass="9321">MSTKVITLGQLQKGDVILSTTNEAVSKVVKLATISNYSHARLYVGGEHIIEAIDPEVVKVKLVDVMKGDLYTVVYRYPGLSEAQK</sequence>
<dbReference type="EMBL" id="AE016796">
    <property type="protein sequence ID" value="AAO08362.1"/>
    <property type="molecule type" value="Genomic_DNA"/>
</dbReference>
<dbReference type="KEGG" id="vvu:VV2_1495"/>
<evidence type="ECO:0000313" key="2">
    <source>
        <dbReference type="Proteomes" id="UP000002275"/>
    </source>
</evidence>
<protein>
    <submittedName>
        <fullName evidence="1">Uncharacterized protein</fullName>
    </submittedName>
</protein>
<proteinExistence type="predicted"/>
<reference evidence="2" key="1">
    <citation type="submission" date="2002-12" db="EMBL/GenBank/DDBJ databases">
        <title>Complete genome sequence of Vibrio vulnificus CMCP6.</title>
        <authorList>
            <person name="Rhee J.H."/>
            <person name="Kim S.Y."/>
            <person name="Chung S.S."/>
            <person name="Kim J.J."/>
            <person name="Moon Y.H."/>
            <person name="Jeong H."/>
            <person name="Choy H.E."/>
        </authorList>
    </citation>
    <scope>NUCLEOTIDE SEQUENCE [LARGE SCALE GENOMIC DNA]</scope>
    <source>
        <strain evidence="2">CMCP6</strain>
    </source>
</reference>
<reference evidence="1 2" key="2">
    <citation type="journal article" date="2003" name="Infect. Immun.">
        <title>Characterization and pathogenic significance of Vibrio vulnificus antigens preferentially expressed in septicemic patients.</title>
        <authorList>
            <person name="Kim Y.R."/>
            <person name="Lee S.E."/>
            <person name="Kim C.M."/>
            <person name="Kim S.Y."/>
            <person name="Shin E.K."/>
            <person name="Shin D.H."/>
            <person name="Chung S.S."/>
            <person name="Choy H.E."/>
            <person name="Progulske-Fox A."/>
            <person name="Hillman J.D."/>
            <person name="Handfield M."/>
            <person name="Rhee J.H."/>
        </authorList>
    </citation>
    <scope>NUCLEOTIDE SEQUENCE [LARGE SCALE GENOMIC DNA]</scope>
    <source>
        <strain evidence="1 2">CMCP6</strain>
    </source>
</reference>
<dbReference type="Gene3D" id="3.90.1720.10">
    <property type="entry name" value="endopeptidase domain like (from Nostoc punctiforme)"/>
    <property type="match status" value="1"/>
</dbReference>
<name>A0A3Q0L0P2_VIBVU</name>
<organism evidence="1 2">
    <name type="scientific">Vibrio vulnificus (strain CMCP6)</name>
    <dbReference type="NCBI Taxonomy" id="216895"/>
    <lineage>
        <taxon>Bacteria</taxon>
        <taxon>Pseudomonadati</taxon>
        <taxon>Pseudomonadota</taxon>
        <taxon>Gammaproteobacteria</taxon>
        <taxon>Vibrionales</taxon>
        <taxon>Vibrionaceae</taxon>
        <taxon>Vibrio</taxon>
    </lineage>
</organism>
<dbReference type="SUPFAM" id="SSF54001">
    <property type="entry name" value="Cysteine proteinases"/>
    <property type="match status" value="1"/>
</dbReference>